<dbReference type="EMBL" id="LSRX01000333">
    <property type="protein sequence ID" value="OLQ00250.1"/>
    <property type="molecule type" value="Genomic_DNA"/>
</dbReference>
<protein>
    <submittedName>
        <fullName evidence="1">Uncharacterized protein</fullName>
    </submittedName>
</protein>
<dbReference type="PROSITE" id="PS51257">
    <property type="entry name" value="PROKAR_LIPOPROTEIN"/>
    <property type="match status" value="1"/>
</dbReference>
<evidence type="ECO:0000313" key="2">
    <source>
        <dbReference type="Proteomes" id="UP000186817"/>
    </source>
</evidence>
<sequence length="219" mass="22761">MARFRSSCPALLCAALGWCWAISGCFLPSPQWPRCEDVRLQRPAMSGHSASSRPGTSLTGVSLAVGFVAAASARSRARFASASSSSAATKSDEFQKLMGVCYGAAGVAHFFDLLGPNLLPAMAGAPSFQELPLPGQLAALFWCATGPIAFAATRLTSRPFGDASLAFYGLYEIGLAASVTAAYPSAGVQGVLNAVQVQLVVLAAYVFAAWKDQQNDDAT</sequence>
<organism evidence="1 2">
    <name type="scientific">Symbiodinium microadriaticum</name>
    <name type="common">Dinoflagellate</name>
    <name type="synonym">Zooxanthella microadriatica</name>
    <dbReference type="NCBI Taxonomy" id="2951"/>
    <lineage>
        <taxon>Eukaryota</taxon>
        <taxon>Sar</taxon>
        <taxon>Alveolata</taxon>
        <taxon>Dinophyceae</taxon>
        <taxon>Suessiales</taxon>
        <taxon>Symbiodiniaceae</taxon>
        <taxon>Symbiodinium</taxon>
    </lineage>
</organism>
<dbReference type="OrthoDB" id="435509at2759"/>
<reference evidence="1 2" key="1">
    <citation type="submission" date="2016-02" db="EMBL/GenBank/DDBJ databases">
        <title>Genome analysis of coral dinoflagellate symbionts highlights evolutionary adaptations to a symbiotic lifestyle.</title>
        <authorList>
            <person name="Aranda M."/>
            <person name="Li Y."/>
            <person name="Liew Y.J."/>
            <person name="Baumgarten S."/>
            <person name="Simakov O."/>
            <person name="Wilson M."/>
            <person name="Piel J."/>
            <person name="Ashoor H."/>
            <person name="Bougouffa S."/>
            <person name="Bajic V.B."/>
            <person name="Ryu T."/>
            <person name="Ravasi T."/>
            <person name="Bayer T."/>
            <person name="Micklem G."/>
            <person name="Kim H."/>
            <person name="Bhak J."/>
            <person name="Lajeunesse T.C."/>
            <person name="Voolstra C.R."/>
        </authorList>
    </citation>
    <scope>NUCLEOTIDE SEQUENCE [LARGE SCALE GENOMIC DNA]</scope>
    <source>
        <strain evidence="1 2">CCMP2467</strain>
    </source>
</reference>
<name>A0A1Q9DYL8_SYMMI</name>
<proteinExistence type="predicted"/>
<keyword evidence="2" id="KW-1185">Reference proteome</keyword>
<dbReference type="AlphaFoldDB" id="A0A1Q9DYL8"/>
<evidence type="ECO:0000313" key="1">
    <source>
        <dbReference type="EMBL" id="OLQ00250.1"/>
    </source>
</evidence>
<dbReference type="Proteomes" id="UP000186817">
    <property type="component" value="Unassembled WGS sequence"/>
</dbReference>
<accession>A0A1Q9DYL8</accession>
<gene>
    <name evidence="1" type="ORF">AK812_SmicGene17099</name>
</gene>
<comment type="caution">
    <text evidence="1">The sequence shown here is derived from an EMBL/GenBank/DDBJ whole genome shotgun (WGS) entry which is preliminary data.</text>
</comment>